<dbReference type="RefSeq" id="WP_123129123.1">
    <property type="nucleotide sequence ID" value="NZ_RJJD01000023.1"/>
</dbReference>
<keyword evidence="3" id="KW-1185">Reference proteome</keyword>
<name>A0A3M9M895_9BACT</name>
<dbReference type="EMBL" id="RJJD01000023">
    <property type="protein sequence ID" value="RNI21800.1"/>
    <property type="molecule type" value="Genomic_DNA"/>
</dbReference>
<reference evidence="2 3" key="1">
    <citation type="submission" date="2018-11" db="EMBL/GenBank/DDBJ databases">
        <title>Rufibacter latericius sp. nov., isolated from water in Baiyang Lake.</title>
        <authorList>
            <person name="Yang Y."/>
        </authorList>
    </citation>
    <scope>NUCLEOTIDE SEQUENCE [LARGE SCALE GENOMIC DNA]</scope>
    <source>
        <strain evidence="2 3">R-22-1c-1</strain>
    </source>
</reference>
<protein>
    <submittedName>
        <fullName evidence="2">Nitrogen fixation protein FixH</fullName>
    </submittedName>
</protein>
<feature type="transmembrane region" description="Helical" evidence="1">
    <location>
        <begin position="15"/>
        <end position="38"/>
    </location>
</feature>
<keyword evidence="1" id="KW-0472">Membrane</keyword>
<dbReference type="InterPro" id="IPR008620">
    <property type="entry name" value="FixH"/>
</dbReference>
<comment type="caution">
    <text evidence="2">The sequence shown here is derived from an EMBL/GenBank/DDBJ whole genome shotgun (WGS) entry which is preliminary data.</text>
</comment>
<accession>A0A3M9M895</accession>
<gene>
    <name evidence="2" type="ORF">EFB08_21880</name>
</gene>
<sequence length="157" mass="17609">MATHTTTVHTTQRSLLPYLIISVFVLFAGYIGFMVYGAMQSEVNLVSKDYYAEELAYSQRMKQVAQTQELKQPINVMAVPAAEQLVIQFPADLAKAKGTVHLFRPSDDKLDVVLPLDLNPEGLQLLNTAALKKGLWRVQLIGKVGEKEYYHVQDLTL</sequence>
<dbReference type="OrthoDB" id="1493774at2"/>
<dbReference type="Pfam" id="PF05751">
    <property type="entry name" value="FixH"/>
    <property type="match status" value="1"/>
</dbReference>
<keyword evidence="1" id="KW-0812">Transmembrane</keyword>
<evidence type="ECO:0000256" key="1">
    <source>
        <dbReference type="SAM" id="Phobius"/>
    </source>
</evidence>
<organism evidence="2 3">
    <name type="scientific">Rufibacter latericius</name>
    <dbReference type="NCBI Taxonomy" id="2487040"/>
    <lineage>
        <taxon>Bacteria</taxon>
        <taxon>Pseudomonadati</taxon>
        <taxon>Bacteroidota</taxon>
        <taxon>Cytophagia</taxon>
        <taxon>Cytophagales</taxon>
        <taxon>Hymenobacteraceae</taxon>
        <taxon>Rufibacter</taxon>
    </lineage>
</organism>
<keyword evidence="1" id="KW-1133">Transmembrane helix</keyword>
<evidence type="ECO:0000313" key="2">
    <source>
        <dbReference type="EMBL" id="RNI21800.1"/>
    </source>
</evidence>
<dbReference type="AlphaFoldDB" id="A0A3M9M895"/>
<proteinExistence type="predicted"/>
<evidence type="ECO:0000313" key="3">
    <source>
        <dbReference type="Proteomes" id="UP000272117"/>
    </source>
</evidence>
<dbReference type="Proteomes" id="UP000272117">
    <property type="component" value="Unassembled WGS sequence"/>
</dbReference>